<feature type="compositionally biased region" description="Polar residues" evidence="13">
    <location>
        <begin position="282"/>
        <end position="296"/>
    </location>
</feature>
<evidence type="ECO:0000256" key="11">
    <source>
        <dbReference type="ARBA" id="ARBA00041912"/>
    </source>
</evidence>
<comment type="catalytic activity">
    <reaction evidence="6">
        <text>3-phenylpyruvate = enol-phenylpyruvate</text>
        <dbReference type="Rhea" id="RHEA:17097"/>
        <dbReference type="ChEBI" id="CHEBI:16815"/>
        <dbReference type="ChEBI" id="CHEBI:18005"/>
        <dbReference type="EC" id="5.3.2.1"/>
    </reaction>
</comment>
<evidence type="ECO:0000256" key="13">
    <source>
        <dbReference type="SAM" id="MobiDB-lite"/>
    </source>
</evidence>
<evidence type="ECO:0000256" key="9">
    <source>
        <dbReference type="ARBA" id="ARBA00039086"/>
    </source>
</evidence>
<dbReference type="PANTHER" id="PTHR11954">
    <property type="entry name" value="D-DOPACHROME DECARBOXYLASE"/>
    <property type="match status" value="1"/>
</dbReference>
<feature type="region of interest" description="Disordered" evidence="13">
    <location>
        <begin position="59"/>
        <end position="78"/>
    </location>
</feature>
<evidence type="ECO:0000256" key="12">
    <source>
        <dbReference type="ARBA" id="ARBA00042730"/>
    </source>
</evidence>
<feature type="region of interest" description="Disordered" evidence="13">
    <location>
        <begin position="232"/>
        <end position="314"/>
    </location>
</feature>
<keyword evidence="3" id="KW-0202">Cytokine</keyword>
<dbReference type="InterPro" id="IPR001398">
    <property type="entry name" value="Macrophage_inhib_fac"/>
</dbReference>
<comment type="similarity">
    <text evidence="2">Belongs to the MIF family.</text>
</comment>
<dbReference type="EMBL" id="JBBBZM010000073">
    <property type="protein sequence ID" value="KAL0635265.1"/>
    <property type="molecule type" value="Genomic_DNA"/>
</dbReference>
<name>A0ABR3GH93_9PEZI</name>
<keyword evidence="4" id="KW-0964">Secreted</keyword>
<comment type="catalytic activity">
    <reaction evidence="7">
        <text>L-dopachrome = 5,6-dihydroxyindole-2-carboxylate</text>
        <dbReference type="Rhea" id="RHEA:13041"/>
        <dbReference type="ChEBI" id="CHEBI:16875"/>
        <dbReference type="ChEBI" id="CHEBI:57509"/>
        <dbReference type="EC" id="5.3.3.12"/>
    </reaction>
</comment>
<dbReference type="SUPFAM" id="SSF55331">
    <property type="entry name" value="Tautomerase/MIF"/>
    <property type="match status" value="1"/>
</dbReference>
<evidence type="ECO:0000313" key="14">
    <source>
        <dbReference type="EMBL" id="KAL0635265.1"/>
    </source>
</evidence>
<proteinExistence type="inferred from homology"/>
<dbReference type="PANTHER" id="PTHR11954:SF6">
    <property type="entry name" value="MACROPHAGE MIGRATION INHIBITORY FACTOR"/>
    <property type="match status" value="1"/>
</dbReference>
<protein>
    <recommendedName>
        <fullName evidence="12">L-dopachrome isomerase</fullName>
        <ecNumber evidence="9">5.3.2.1</ecNumber>
        <ecNumber evidence="8">5.3.3.12</ecNumber>
    </recommendedName>
    <alternativeName>
        <fullName evidence="10">L-dopachrome tautomerase</fullName>
    </alternativeName>
    <alternativeName>
        <fullName evidence="11">Phenylpyruvate tautomerase</fullName>
    </alternativeName>
</protein>
<evidence type="ECO:0000256" key="7">
    <source>
        <dbReference type="ARBA" id="ARBA00036823"/>
    </source>
</evidence>
<evidence type="ECO:0000256" key="8">
    <source>
        <dbReference type="ARBA" id="ARBA00038932"/>
    </source>
</evidence>
<dbReference type="EC" id="5.3.3.12" evidence="8"/>
<keyword evidence="5" id="KW-0413">Isomerase</keyword>
<evidence type="ECO:0000256" key="3">
    <source>
        <dbReference type="ARBA" id="ARBA00022514"/>
    </source>
</evidence>
<comment type="caution">
    <text evidence="14">The sequence shown here is derived from an EMBL/GenBank/DDBJ whole genome shotgun (WGS) entry which is preliminary data.</text>
</comment>
<dbReference type="Gene3D" id="3.30.429.10">
    <property type="entry name" value="Macrophage Migration Inhibitory Factor"/>
    <property type="match status" value="1"/>
</dbReference>
<reference evidence="14 15" key="1">
    <citation type="submission" date="2024-02" db="EMBL/GenBank/DDBJ databases">
        <title>Discinaceae phylogenomics.</title>
        <authorList>
            <person name="Dirks A.C."/>
            <person name="James T.Y."/>
        </authorList>
    </citation>
    <scope>NUCLEOTIDE SEQUENCE [LARGE SCALE GENOMIC DNA]</scope>
    <source>
        <strain evidence="14 15">ACD0624</strain>
    </source>
</reference>
<sequence length="314" mass="33590">MATLAPLKPTGAHMSPTKGTGFDSREPPSPAPTTLSFGPGDDEGKLESQRSQMIRDIGRDTPAAPGLAKSTSKAGDFGGRKRSMKGAGYYGEVFAVRETGPVVPASSGVWVELRTNVILENEFEFAKSLSELIAKRFGKPEDSVCVSIDHSACIIMGGTFEGSYMLTITALTMISPTCNKRNAALISDWVNSNLGVAATRGYIRFVDPGAANYAIGGVTMLDLMEKEELVRTGSTDKSGVIRDKSLKASMSRHRSKKDQSNYDKSAPLPDSMQKDDDVLSDLPSTGSSDGRPTTSGGRMKKKSVFNLFSKSRAQ</sequence>
<evidence type="ECO:0000256" key="6">
    <source>
        <dbReference type="ARBA" id="ARBA00036735"/>
    </source>
</evidence>
<feature type="region of interest" description="Disordered" evidence="13">
    <location>
        <begin position="1"/>
        <end position="50"/>
    </location>
</feature>
<evidence type="ECO:0000256" key="1">
    <source>
        <dbReference type="ARBA" id="ARBA00004613"/>
    </source>
</evidence>
<organism evidence="14 15">
    <name type="scientific">Discina gigas</name>
    <dbReference type="NCBI Taxonomy" id="1032678"/>
    <lineage>
        <taxon>Eukaryota</taxon>
        <taxon>Fungi</taxon>
        <taxon>Dikarya</taxon>
        <taxon>Ascomycota</taxon>
        <taxon>Pezizomycotina</taxon>
        <taxon>Pezizomycetes</taxon>
        <taxon>Pezizales</taxon>
        <taxon>Discinaceae</taxon>
        <taxon>Discina</taxon>
    </lineage>
</organism>
<dbReference type="EC" id="5.3.2.1" evidence="9"/>
<evidence type="ECO:0000256" key="4">
    <source>
        <dbReference type="ARBA" id="ARBA00022525"/>
    </source>
</evidence>
<evidence type="ECO:0000256" key="10">
    <source>
        <dbReference type="ARBA" id="ARBA00041631"/>
    </source>
</evidence>
<evidence type="ECO:0000313" key="15">
    <source>
        <dbReference type="Proteomes" id="UP001447188"/>
    </source>
</evidence>
<dbReference type="InterPro" id="IPR014347">
    <property type="entry name" value="Tautomerase/MIF_sf"/>
</dbReference>
<keyword evidence="15" id="KW-1185">Reference proteome</keyword>
<gene>
    <name evidence="14" type="ORF">Q9L58_005750</name>
</gene>
<comment type="subcellular location">
    <subcellularLocation>
        <location evidence="1">Secreted</location>
    </subcellularLocation>
</comment>
<dbReference type="Pfam" id="PF01187">
    <property type="entry name" value="MIF"/>
    <property type="match status" value="1"/>
</dbReference>
<evidence type="ECO:0000256" key="2">
    <source>
        <dbReference type="ARBA" id="ARBA00005851"/>
    </source>
</evidence>
<dbReference type="Proteomes" id="UP001447188">
    <property type="component" value="Unassembled WGS sequence"/>
</dbReference>
<accession>A0ABR3GH93</accession>
<evidence type="ECO:0000256" key="5">
    <source>
        <dbReference type="ARBA" id="ARBA00023235"/>
    </source>
</evidence>